<dbReference type="InterPro" id="IPR041176">
    <property type="entry name" value="VWA_3_C"/>
</dbReference>
<dbReference type="SUPFAM" id="SSF53300">
    <property type="entry name" value="vWA-like"/>
    <property type="match status" value="1"/>
</dbReference>
<gene>
    <name evidence="2" type="ORF">SERN_1600</name>
</gene>
<feature type="domain" description="VWFA" evidence="1">
    <location>
        <begin position="57"/>
        <end position="242"/>
    </location>
</feature>
<reference evidence="2 3" key="1">
    <citation type="submission" date="2018-11" db="EMBL/GenBank/DDBJ databases">
        <title>Complete genome sequencing of the Actinobacteria Serinibacter sp. K3-2.</title>
        <authorList>
            <person name="Rakitin A.L."/>
            <person name="Beletsky A.V."/>
            <person name="Mardanov A.V."/>
            <person name="Ravin N.V."/>
            <person name="Gromova A.S."/>
            <person name="Filippova S.N."/>
            <person name="Gal'Chenko V.F."/>
        </authorList>
    </citation>
    <scope>NUCLEOTIDE SEQUENCE [LARGE SCALE GENOMIC DNA]</scope>
    <source>
        <strain evidence="2 3">K3-2</strain>
    </source>
</reference>
<dbReference type="SMART" id="SM00327">
    <property type="entry name" value="VWA"/>
    <property type="match status" value="1"/>
</dbReference>
<proteinExistence type="predicted"/>
<comment type="caution">
    <text evidence="2">The sequence shown here is derived from an EMBL/GenBank/DDBJ whole genome shotgun (WGS) entry which is preliminary data.</text>
</comment>
<dbReference type="Gene3D" id="1.20.120.1690">
    <property type="match status" value="1"/>
</dbReference>
<name>A0A4Z1E166_9MICO</name>
<dbReference type="Pfam" id="PF18571">
    <property type="entry name" value="VWA_3_C"/>
    <property type="match status" value="1"/>
</dbReference>
<evidence type="ECO:0000259" key="1">
    <source>
        <dbReference type="PROSITE" id="PS50234"/>
    </source>
</evidence>
<dbReference type="Pfam" id="PF13768">
    <property type="entry name" value="VWA_3"/>
    <property type="match status" value="1"/>
</dbReference>
<dbReference type="EMBL" id="RHPJ01000002">
    <property type="protein sequence ID" value="TGO05596.1"/>
    <property type="molecule type" value="Genomic_DNA"/>
</dbReference>
<dbReference type="InterPro" id="IPR036465">
    <property type="entry name" value="vWFA_dom_sf"/>
</dbReference>
<dbReference type="Gene3D" id="3.40.50.410">
    <property type="entry name" value="von Willebrand factor, type A domain"/>
    <property type="match status" value="1"/>
</dbReference>
<accession>A0A4Z1E166</accession>
<dbReference type="Proteomes" id="UP000297318">
    <property type="component" value="Unassembled WGS sequence"/>
</dbReference>
<keyword evidence="3" id="KW-1185">Reference proteome</keyword>
<dbReference type="CDD" id="cd00198">
    <property type="entry name" value="vWFA"/>
    <property type="match status" value="1"/>
</dbReference>
<protein>
    <recommendedName>
        <fullName evidence="1">VWFA domain-containing protein</fullName>
    </recommendedName>
</protein>
<evidence type="ECO:0000313" key="2">
    <source>
        <dbReference type="EMBL" id="TGO05596.1"/>
    </source>
</evidence>
<dbReference type="InterPro" id="IPR002035">
    <property type="entry name" value="VWF_A"/>
</dbReference>
<organism evidence="2 3">
    <name type="scientific">Serinibacter arcticus</name>
    <dbReference type="NCBI Taxonomy" id="1655435"/>
    <lineage>
        <taxon>Bacteria</taxon>
        <taxon>Bacillati</taxon>
        <taxon>Actinomycetota</taxon>
        <taxon>Actinomycetes</taxon>
        <taxon>Micrococcales</taxon>
        <taxon>Beutenbergiaceae</taxon>
        <taxon>Serinibacter</taxon>
    </lineage>
</organism>
<dbReference type="AlphaFoldDB" id="A0A4Z1E166"/>
<dbReference type="PROSITE" id="PS50234">
    <property type="entry name" value="VWFA"/>
    <property type="match status" value="1"/>
</dbReference>
<sequence>MLVNQISEGFVATFTAEVFSNEFLPEGATDVHAIVSVRASGVEAGAVGAGQSGSGAAEIIIFDSSGSMTGRNMEAAKHAAAVAVDAIPDGTFFAIVQGSHVANRVFPYPNAPVKIVQMEPGARAEAKRAIARVTPSGGTAMSSWLLLADEIFATLPAGVRKHAILLTDGKNESEPTGNLSRAIRRVQGNFQVDARGVGDRWIVEEVREISTALLGTVGLIADPSQIAADFEQMIRTSVNRGVADAQLRVWIPQGAQLLFVRQVAPTLEDLTARRIDVNPLTGGFPTGSWGNEEREYHVAVRVGSKPVGAEQLVARVQFTVDGQVHASGLVKAQWSGDANLTARISPEVAHYTGQAELAAVIQEGLAAKSAGDEATATVKLGRAVQLAQQTGNDEATSRLRRVVEIDNPERGTVRLKRDTSKLDEMALDTASTKTTRVRK</sequence>
<dbReference type="Gene3D" id="2.60.40.3670">
    <property type="match status" value="1"/>
</dbReference>
<evidence type="ECO:0000313" key="3">
    <source>
        <dbReference type="Proteomes" id="UP000297318"/>
    </source>
</evidence>